<name>A0A0D0KVN9_AGRTU</name>
<comment type="caution">
    <text evidence="1">The sequence shown here is derived from an EMBL/GenBank/DDBJ whole genome shotgun (WGS) entry which is preliminary data.</text>
</comment>
<organism evidence="1 2">
    <name type="scientific">Agrobacterium tumefaciens</name>
    <dbReference type="NCBI Taxonomy" id="358"/>
    <lineage>
        <taxon>Bacteria</taxon>
        <taxon>Pseudomonadati</taxon>
        <taxon>Pseudomonadota</taxon>
        <taxon>Alphaproteobacteria</taxon>
        <taxon>Hyphomicrobiales</taxon>
        <taxon>Rhizobiaceae</taxon>
        <taxon>Rhizobium/Agrobacterium group</taxon>
        <taxon>Agrobacterium</taxon>
        <taxon>Agrobacterium tumefaciens complex</taxon>
    </lineage>
</organism>
<protein>
    <submittedName>
        <fullName evidence="1">Uncharacterized protein</fullName>
    </submittedName>
</protein>
<dbReference type="EMBL" id="JXQV01000010">
    <property type="protein sequence ID" value="KIQ02404.1"/>
    <property type="molecule type" value="Genomic_DNA"/>
</dbReference>
<evidence type="ECO:0000313" key="1">
    <source>
        <dbReference type="EMBL" id="KIQ02404.1"/>
    </source>
</evidence>
<proteinExistence type="predicted"/>
<accession>A0A0D0KVN9</accession>
<sequence length="232" mass="25265">MKLWKKIQIGFTEVCSTIAGAIVGGILTQFAFPAVTPYLDLWAYEYTGWTPVPAHFAVFADEGESASVTIPGDFLDTNRLFCGWSRKCVMKTVVFDSNKPPSEWKLDYGSDAATKAVFVSDWSGNVTAALIDRETNAASFVQLKKRTANGFIGFGYGCFRVGNDADRSFGRYFAYWGSLAEAISEIKDPTALTPDAVDQQFRAMFYDINAVADAAAQPNVACPLLAEPAPTS</sequence>
<dbReference type="AlphaFoldDB" id="A0A0D0KVN9"/>
<reference evidence="1 2" key="1">
    <citation type="submission" date="2014-12" db="EMBL/GenBank/DDBJ databases">
        <title>16Stimator: statistical estimation of ribosomal gene copy numbers from draft genome assemblies.</title>
        <authorList>
            <person name="Perisin M.A."/>
            <person name="Vetter M."/>
            <person name="Gilbert J.A."/>
            <person name="Bergelson J."/>
        </authorList>
    </citation>
    <scope>NUCLEOTIDE SEQUENCE [LARGE SCALE GENOMIC DNA]</scope>
    <source>
        <strain evidence="1 2">MEJ076</strain>
    </source>
</reference>
<evidence type="ECO:0000313" key="2">
    <source>
        <dbReference type="Proteomes" id="UP000035017"/>
    </source>
</evidence>
<gene>
    <name evidence="1" type="ORF">RU07_11715</name>
</gene>
<dbReference type="Proteomes" id="UP000035017">
    <property type="component" value="Unassembled WGS sequence"/>
</dbReference>